<dbReference type="EMBL" id="SOZE01000012">
    <property type="protein sequence ID" value="TFF37027.1"/>
    <property type="molecule type" value="Genomic_DNA"/>
</dbReference>
<dbReference type="OrthoDB" id="1452841at2"/>
<dbReference type="GO" id="GO:0016747">
    <property type="term" value="F:acyltransferase activity, transferring groups other than amino-acyl groups"/>
    <property type="evidence" value="ECO:0007669"/>
    <property type="project" value="InterPro"/>
</dbReference>
<dbReference type="InterPro" id="IPR016181">
    <property type="entry name" value="Acyl_CoA_acyltransferase"/>
</dbReference>
<name>A0A4Y8SEN8_9SPHI</name>
<dbReference type="InterPro" id="IPR000182">
    <property type="entry name" value="GNAT_dom"/>
</dbReference>
<dbReference type="Gene3D" id="3.40.630.30">
    <property type="match status" value="1"/>
</dbReference>
<accession>A0A4Y8SEN8</accession>
<sequence>MIKAEAVDKTTVINILSYSFKDNQSVKYVVRNDINSFERIKALMDYSFEMCSMFGEVWMTDDKKGCALILYPQNKKTTARSLWLNIRLIFQAISIFGVSKTLKREAKIQQIQPNEKMAYLWFIGVDPTFQKKGVGSKLLMQIISRFSEMNLPLYLETSTQKNIPWYQSFGFEIYNQMTLGYSLSFLKRRPDH</sequence>
<dbReference type="AlphaFoldDB" id="A0A4Y8SEN8"/>
<dbReference type="PANTHER" id="PTHR42791:SF1">
    <property type="entry name" value="N-ACETYLTRANSFERASE DOMAIN-CONTAINING PROTEIN"/>
    <property type="match status" value="1"/>
</dbReference>
<keyword evidence="2" id="KW-0808">Transferase</keyword>
<organism evidence="2 3">
    <name type="scientific">Mucilaginibacter psychrotolerans</name>
    <dbReference type="NCBI Taxonomy" id="1524096"/>
    <lineage>
        <taxon>Bacteria</taxon>
        <taxon>Pseudomonadati</taxon>
        <taxon>Bacteroidota</taxon>
        <taxon>Sphingobacteriia</taxon>
        <taxon>Sphingobacteriales</taxon>
        <taxon>Sphingobacteriaceae</taxon>
        <taxon>Mucilaginibacter</taxon>
    </lineage>
</organism>
<dbReference type="SUPFAM" id="SSF55729">
    <property type="entry name" value="Acyl-CoA N-acyltransferases (Nat)"/>
    <property type="match status" value="1"/>
</dbReference>
<keyword evidence="3" id="KW-1185">Reference proteome</keyword>
<dbReference type="RefSeq" id="WP_133231656.1">
    <property type="nucleotide sequence ID" value="NZ_SOZE01000012.1"/>
</dbReference>
<dbReference type="PROSITE" id="PS51186">
    <property type="entry name" value="GNAT"/>
    <property type="match status" value="1"/>
</dbReference>
<feature type="domain" description="N-acetyltransferase" evidence="1">
    <location>
        <begin position="28"/>
        <end position="190"/>
    </location>
</feature>
<dbReference type="InterPro" id="IPR052523">
    <property type="entry name" value="Trichothecene_AcTrans"/>
</dbReference>
<evidence type="ECO:0000313" key="3">
    <source>
        <dbReference type="Proteomes" id="UP000297540"/>
    </source>
</evidence>
<dbReference type="PANTHER" id="PTHR42791">
    <property type="entry name" value="GNAT FAMILY ACETYLTRANSFERASE"/>
    <property type="match status" value="1"/>
</dbReference>
<dbReference type="Proteomes" id="UP000297540">
    <property type="component" value="Unassembled WGS sequence"/>
</dbReference>
<comment type="caution">
    <text evidence="2">The sequence shown here is derived from an EMBL/GenBank/DDBJ whole genome shotgun (WGS) entry which is preliminary data.</text>
</comment>
<dbReference type="Pfam" id="PF00583">
    <property type="entry name" value="Acetyltransf_1"/>
    <property type="match status" value="1"/>
</dbReference>
<proteinExistence type="predicted"/>
<protein>
    <submittedName>
        <fullName evidence="2">N-acetyltransferase</fullName>
    </submittedName>
</protein>
<evidence type="ECO:0000259" key="1">
    <source>
        <dbReference type="PROSITE" id="PS51186"/>
    </source>
</evidence>
<evidence type="ECO:0000313" key="2">
    <source>
        <dbReference type="EMBL" id="TFF37027.1"/>
    </source>
</evidence>
<reference evidence="2 3" key="1">
    <citation type="journal article" date="2017" name="Int. J. Syst. Evol. Microbiol.">
        <title>Mucilaginibacterpsychrotolerans sp. nov., isolated from peatlands.</title>
        <authorList>
            <person name="Deng Y."/>
            <person name="Shen L."/>
            <person name="Xu B."/>
            <person name="Liu Y."/>
            <person name="Gu Z."/>
            <person name="Liu H."/>
            <person name="Zhou Y."/>
        </authorList>
    </citation>
    <scope>NUCLEOTIDE SEQUENCE [LARGE SCALE GENOMIC DNA]</scope>
    <source>
        <strain evidence="2 3">NH7-4</strain>
    </source>
</reference>
<dbReference type="CDD" id="cd04301">
    <property type="entry name" value="NAT_SF"/>
    <property type="match status" value="1"/>
</dbReference>
<gene>
    <name evidence="2" type="ORF">E2R66_13145</name>
</gene>